<name>A0A444XUW6_ARAHY</name>
<organism evidence="1 2">
    <name type="scientific">Arachis hypogaea</name>
    <name type="common">Peanut</name>
    <dbReference type="NCBI Taxonomy" id="3818"/>
    <lineage>
        <taxon>Eukaryota</taxon>
        <taxon>Viridiplantae</taxon>
        <taxon>Streptophyta</taxon>
        <taxon>Embryophyta</taxon>
        <taxon>Tracheophyta</taxon>
        <taxon>Spermatophyta</taxon>
        <taxon>Magnoliopsida</taxon>
        <taxon>eudicotyledons</taxon>
        <taxon>Gunneridae</taxon>
        <taxon>Pentapetalae</taxon>
        <taxon>rosids</taxon>
        <taxon>fabids</taxon>
        <taxon>Fabales</taxon>
        <taxon>Fabaceae</taxon>
        <taxon>Papilionoideae</taxon>
        <taxon>50 kb inversion clade</taxon>
        <taxon>dalbergioids sensu lato</taxon>
        <taxon>Dalbergieae</taxon>
        <taxon>Pterocarpus clade</taxon>
        <taxon>Arachis</taxon>
    </lineage>
</organism>
<evidence type="ECO:0000313" key="2">
    <source>
        <dbReference type="Proteomes" id="UP000289738"/>
    </source>
</evidence>
<dbReference type="Proteomes" id="UP000289738">
    <property type="component" value="Chromosome B09"/>
</dbReference>
<proteinExistence type="predicted"/>
<dbReference type="EMBL" id="SDMP01000019">
    <property type="protein sequence ID" value="RYQ93226.1"/>
    <property type="molecule type" value="Genomic_DNA"/>
</dbReference>
<protein>
    <submittedName>
        <fullName evidence="1">Uncharacterized protein</fullName>
    </submittedName>
</protein>
<reference evidence="1 2" key="1">
    <citation type="submission" date="2019-01" db="EMBL/GenBank/DDBJ databases">
        <title>Sequencing of cultivated peanut Arachis hypogaea provides insights into genome evolution and oil improvement.</title>
        <authorList>
            <person name="Chen X."/>
        </authorList>
    </citation>
    <scope>NUCLEOTIDE SEQUENCE [LARGE SCALE GENOMIC DNA]</scope>
    <source>
        <strain evidence="2">cv. Fuhuasheng</strain>
        <tissue evidence="1">Leaves</tissue>
    </source>
</reference>
<comment type="caution">
    <text evidence="1">The sequence shown here is derived from an EMBL/GenBank/DDBJ whole genome shotgun (WGS) entry which is preliminary data.</text>
</comment>
<keyword evidence="2" id="KW-1185">Reference proteome</keyword>
<dbReference type="AlphaFoldDB" id="A0A444XUW6"/>
<accession>A0A444XUW6</accession>
<sequence>MKLLMSSSDQDEGEMKRFANWILDVENENIDFVVGDESKIEILDNLLITITDDSLSNLVDFAYLDLLQNMSDYRYF</sequence>
<evidence type="ECO:0000313" key="1">
    <source>
        <dbReference type="EMBL" id="RYQ93226.1"/>
    </source>
</evidence>
<gene>
    <name evidence="1" type="ORF">Ahy_B09g099505</name>
</gene>